<feature type="site" description="Interaction with DNA" evidence="8">
    <location>
        <position position="158"/>
    </location>
</feature>
<evidence type="ECO:0000259" key="10">
    <source>
        <dbReference type="PROSITE" id="PS50880"/>
    </source>
</evidence>
<dbReference type="PROSITE" id="PS00396">
    <property type="entry name" value="TOPO_IA_1"/>
    <property type="match status" value="1"/>
</dbReference>
<reference evidence="13" key="1">
    <citation type="journal article" date="2019" name="Int. J. Syst. Evol. Microbiol.">
        <title>The Global Catalogue of Microorganisms (GCM) 10K type strain sequencing project: providing services to taxonomists for standard genome sequencing and annotation.</title>
        <authorList>
            <consortium name="The Broad Institute Genomics Platform"/>
            <consortium name="The Broad Institute Genome Sequencing Center for Infectious Disease"/>
            <person name="Wu L."/>
            <person name="Ma J."/>
        </authorList>
    </citation>
    <scope>NUCLEOTIDE SEQUENCE [LARGE SCALE GENOMIC DNA]</scope>
    <source>
        <strain evidence="13">JCM 14309</strain>
    </source>
</reference>
<dbReference type="RefSeq" id="WP_344685705.1">
    <property type="nucleotide sequence ID" value="NZ_BAAAVT010000009.1"/>
</dbReference>
<evidence type="ECO:0000313" key="13">
    <source>
        <dbReference type="Proteomes" id="UP001500236"/>
    </source>
</evidence>
<comment type="subunit">
    <text evidence="8">Monomer.</text>
</comment>
<keyword evidence="6 8" id="KW-0238">DNA-binding</keyword>
<feature type="compositionally biased region" description="Low complexity" evidence="9">
    <location>
        <begin position="910"/>
        <end position="948"/>
    </location>
</feature>
<dbReference type="InterPro" id="IPR028612">
    <property type="entry name" value="Topoisom_1_IA"/>
</dbReference>
<dbReference type="SMART" id="SM00493">
    <property type="entry name" value="TOPRIM"/>
    <property type="match status" value="1"/>
</dbReference>
<proteinExistence type="inferred from homology"/>
<dbReference type="EMBL" id="BAAAVT010000009">
    <property type="protein sequence ID" value="GAA3064778.1"/>
    <property type="molecule type" value="Genomic_DNA"/>
</dbReference>
<feature type="region of interest" description="Interaction with DNA" evidence="8">
    <location>
        <begin position="181"/>
        <end position="186"/>
    </location>
</feature>
<feature type="site" description="Interaction with DNA" evidence="8">
    <location>
        <position position="161"/>
    </location>
</feature>
<feature type="site" description="Interaction with DNA" evidence="8">
    <location>
        <position position="173"/>
    </location>
</feature>
<feature type="site" description="Interaction with DNA" evidence="8">
    <location>
        <position position="166"/>
    </location>
</feature>
<feature type="site" description="Interaction with DNA" evidence="8">
    <location>
        <position position="157"/>
    </location>
</feature>
<name>A0ABP6LXC0_9MICC</name>
<dbReference type="PRINTS" id="PR00417">
    <property type="entry name" value="PRTPISMRASEI"/>
</dbReference>
<dbReference type="InterPro" id="IPR006171">
    <property type="entry name" value="TOPRIM_dom"/>
</dbReference>
<evidence type="ECO:0000256" key="3">
    <source>
        <dbReference type="ARBA" id="ARBA00022723"/>
    </source>
</evidence>
<evidence type="ECO:0000259" key="11">
    <source>
        <dbReference type="PROSITE" id="PS52039"/>
    </source>
</evidence>
<feature type="region of interest" description="Disordered" evidence="9">
    <location>
        <begin position="461"/>
        <end position="513"/>
    </location>
</feature>
<evidence type="ECO:0000256" key="8">
    <source>
        <dbReference type="HAMAP-Rule" id="MF_00952"/>
    </source>
</evidence>
<dbReference type="Pfam" id="PF01751">
    <property type="entry name" value="Toprim"/>
    <property type="match status" value="1"/>
</dbReference>
<dbReference type="InterPro" id="IPR023405">
    <property type="entry name" value="Topo_IA_core_domain"/>
</dbReference>
<dbReference type="EC" id="5.6.2.1" evidence="8"/>
<evidence type="ECO:0000313" key="12">
    <source>
        <dbReference type="EMBL" id="GAA3064778.1"/>
    </source>
</evidence>
<feature type="active site" description="O-(5'-phospho-DNA)-tyrosine intermediate" evidence="8">
    <location>
        <position position="329"/>
    </location>
</feature>
<feature type="compositionally biased region" description="Basic and acidic residues" evidence="9">
    <location>
        <begin position="886"/>
        <end position="900"/>
    </location>
</feature>
<keyword evidence="7 8" id="KW-0413">Isomerase</keyword>
<dbReference type="InterPro" id="IPR013497">
    <property type="entry name" value="Topo_IA_cen"/>
</dbReference>
<feature type="compositionally biased region" description="Basic and acidic residues" evidence="9">
    <location>
        <begin position="473"/>
        <end position="485"/>
    </location>
</feature>
<feature type="region of interest" description="Disordered" evidence="9">
    <location>
        <begin position="369"/>
        <end position="390"/>
    </location>
</feature>
<comment type="caution">
    <text evidence="12">The sequence shown here is derived from an EMBL/GenBank/DDBJ whole genome shotgun (WGS) entry which is preliminary data.</text>
</comment>
<evidence type="ECO:0000256" key="6">
    <source>
        <dbReference type="ARBA" id="ARBA00023125"/>
    </source>
</evidence>
<comment type="function">
    <text evidence="8">Releases the supercoiling and torsional tension of DNA, which is introduced during the DNA replication and transcription, by transiently cleaving and rejoining one strand of the DNA duplex. Introduces a single-strand break via transesterification at a target site in duplex DNA. The scissile phosphodiester is attacked by the catalytic tyrosine of the enzyme, resulting in the formation of a DNA-(5'-phosphotyrosyl)-enzyme intermediate and the expulsion of a 3'-OH DNA strand. The free DNA strand then undergoes passage around the unbroken strand, thus removing DNA supercoils. Finally, in the religation step, the DNA 3'-OH attacks the covalent intermediate to expel the active-site tyrosine and restore the DNA phosphodiester backbone.</text>
</comment>
<feature type="site" description="Interaction with DNA" evidence="8">
    <location>
        <position position="39"/>
    </location>
</feature>
<feature type="site" description="Interaction with DNA" evidence="8">
    <location>
        <position position="331"/>
    </location>
</feature>
<dbReference type="InterPro" id="IPR003601">
    <property type="entry name" value="Topo_IA_2"/>
</dbReference>
<dbReference type="Gene3D" id="1.10.460.10">
    <property type="entry name" value="Topoisomerase I, domain 2"/>
    <property type="match status" value="1"/>
</dbReference>
<feature type="region of interest" description="Disordered" evidence="9">
    <location>
        <begin position="839"/>
        <end position="948"/>
    </location>
</feature>
<feature type="region of interest" description="Disordered" evidence="9">
    <location>
        <begin position="732"/>
        <end position="757"/>
    </location>
</feature>
<keyword evidence="5 8" id="KW-0799">Topoisomerase</keyword>
<dbReference type="Gene3D" id="3.40.50.140">
    <property type="match status" value="1"/>
</dbReference>
<dbReference type="PANTHER" id="PTHR42785">
    <property type="entry name" value="DNA TOPOISOMERASE, TYPE IA, CORE"/>
    <property type="match status" value="1"/>
</dbReference>
<dbReference type="InterPro" id="IPR013826">
    <property type="entry name" value="Topo_IA_cen_sub3"/>
</dbReference>
<dbReference type="Gene3D" id="1.10.290.10">
    <property type="entry name" value="Topoisomerase I, domain 4"/>
    <property type="match status" value="1"/>
</dbReference>
<sequence length="948" mass="104383">MPPKAAAGKKLVIVESPAKSRSIAKYLGDDFIVDASAGHIRDLPQPSDLPAEMKKGPFGKFAVNPEDGFEPYYVISESKKKKVSELKRALKEASELYLATDADREGEAIAWHLLEVLKPKVPVYRMTFTEITREGITRALDNVRQIDEDLVDAQETRRILDRLYGYEISPVLWRKIGRGLSAGRVQSVATRLVVERERERMAFIPASYWDLAGTFTTDAGESFAAKLHAVDGARVATGADFDDRGTLKSTRSKSEVTVLDRVAAESLAEGLTQARFEVDSLEEKPYSRRPSPAFTTSTLQQEASRRLRFSSRVTMQVAQRLYENGYITYMRTDSVTLSNEAITAARRQASELYGPESVPEKPRHYAKKNDSAQEAHEAIRPAGDHFRTPGQVAGELSKEEFRLYELIWKRTIASQMADAKGFTASVRLTGQSSDGRRATFGASGTVITFPGFLAAYEEVKEKTAAEGEEQGEKDDAASSDRRLPKLEQGQNLTGEDVRAKGHETTPPARYTEASIVAELEKREIGRPSTYAPTISTIMDRGYVTKRGAALVPSWTAFSVIRLLEEHFGRYVDYDFTARMEDDLDQIARGEIEREAWLQGFYFGADSGAEGLRHVVDNLGEIDARAINSMEIAEGVTLRVGRYGPYLERPNPEGGEGAEPLRANIPEDLAPDELTAERAEALFEKAQHSGRVLGHDPETGREIVAKDGRYGPYVTEVIEEMTEDQVQAYLDAQPTEYYKNGKPKPKKKPKKEKPRTGSLLKSMSLETVTLEDALKLLSLPRVVGVDADGEEITAQNGRFGPYLKKGTDSRSLESEEQLFTITLQEAQAIYAQPKQRGRRQAAAPLAEFGQDPTSEKPVVVKDGRFGPYVTDGETNVTVPRGTSVESLTKERAFELLAEKRAKAPAKKGARKSGTSTKSGSSKSSKSSGAKSTTTKKSSSAKPATAGSGK</sequence>
<feature type="site" description="Interaction with DNA" evidence="8">
    <location>
        <position position="540"/>
    </location>
</feature>
<dbReference type="InterPro" id="IPR003602">
    <property type="entry name" value="Topo_IA_DNA-bd_dom"/>
</dbReference>
<evidence type="ECO:0000256" key="5">
    <source>
        <dbReference type="ARBA" id="ARBA00023029"/>
    </source>
</evidence>
<dbReference type="InterPro" id="IPR025589">
    <property type="entry name" value="Toprim_C_rpt"/>
</dbReference>
<dbReference type="InterPro" id="IPR005733">
    <property type="entry name" value="TopoI_bac-type"/>
</dbReference>
<organism evidence="12 13">
    <name type="scientific">Nesterenkonia aethiopica</name>
    <dbReference type="NCBI Taxonomy" id="269144"/>
    <lineage>
        <taxon>Bacteria</taxon>
        <taxon>Bacillati</taxon>
        <taxon>Actinomycetota</taxon>
        <taxon>Actinomycetes</taxon>
        <taxon>Micrococcales</taxon>
        <taxon>Micrococcaceae</taxon>
        <taxon>Nesterenkonia</taxon>
    </lineage>
</organism>
<dbReference type="SMART" id="SM00437">
    <property type="entry name" value="TOP1Ac"/>
    <property type="match status" value="1"/>
</dbReference>
<dbReference type="Pfam" id="PF13368">
    <property type="entry name" value="Toprim_C_rpt"/>
    <property type="match status" value="4"/>
</dbReference>
<keyword evidence="13" id="KW-1185">Reference proteome</keyword>
<evidence type="ECO:0000256" key="1">
    <source>
        <dbReference type="ARBA" id="ARBA00000213"/>
    </source>
</evidence>
<keyword evidence="3" id="KW-0479">Metal-binding</keyword>
<protein>
    <recommendedName>
        <fullName evidence="8">DNA topoisomerase 1</fullName>
        <ecNumber evidence="8">5.6.2.1</ecNumber>
    </recommendedName>
    <alternativeName>
        <fullName evidence="8">DNA topoisomerase I</fullName>
    </alternativeName>
</protein>
<gene>
    <name evidence="8 12" type="primary">topA</name>
    <name evidence="12" type="ORF">GCM10010529_17250</name>
</gene>
<dbReference type="Gene3D" id="2.70.20.10">
    <property type="entry name" value="Topoisomerase I, domain 3"/>
    <property type="match status" value="1"/>
</dbReference>
<dbReference type="NCBIfam" id="TIGR01051">
    <property type="entry name" value="topA_bact"/>
    <property type="match status" value="1"/>
</dbReference>
<dbReference type="Pfam" id="PF01131">
    <property type="entry name" value="Topoisom_bac"/>
    <property type="match status" value="1"/>
</dbReference>
<comment type="similarity">
    <text evidence="2 8">Belongs to the type IA topoisomerase family.</text>
</comment>
<comment type="catalytic activity">
    <reaction evidence="1 8">
        <text>ATP-independent breakage of single-stranded DNA, followed by passage and rejoining.</text>
        <dbReference type="EC" id="5.6.2.1"/>
    </reaction>
</comment>
<feature type="domain" description="Topo IA-type catalytic" evidence="11">
    <location>
        <begin position="147"/>
        <end position="608"/>
    </location>
</feature>
<keyword evidence="4" id="KW-0460">Magnesium</keyword>
<dbReference type="SMART" id="SM00436">
    <property type="entry name" value="TOP1Bc"/>
    <property type="match status" value="1"/>
</dbReference>
<dbReference type="Proteomes" id="UP001500236">
    <property type="component" value="Unassembled WGS sequence"/>
</dbReference>
<dbReference type="InterPro" id="IPR000380">
    <property type="entry name" value="Topo_IA"/>
</dbReference>
<dbReference type="HAMAP" id="MF_00952">
    <property type="entry name" value="Topoisom_1_prok"/>
    <property type="match status" value="1"/>
</dbReference>
<evidence type="ECO:0000256" key="7">
    <source>
        <dbReference type="ARBA" id="ARBA00023235"/>
    </source>
</evidence>
<feature type="compositionally biased region" description="Basic residues" evidence="9">
    <location>
        <begin position="740"/>
        <end position="752"/>
    </location>
</feature>
<evidence type="ECO:0000256" key="2">
    <source>
        <dbReference type="ARBA" id="ARBA00009446"/>
    </source>
</evidence>
<dbReference type="PROSITE" id="PS50880">
    <property type="entry name" value="TOPRIM"/>
    <property type="match status" value="1"/>
</dbReference>
<dbReference type="InterPro" id="IPR023406">
    <property type="entry name" value="Topo_IA_AS"/>
</dbReference>
<dbReference type="CDD" id="cd00186">
    <property type="entry name" value="TOP1Ac"/>
    <property type="match status" value="1"/>
</dbReference>
<evidence type="ECO:0000256" key="4">
    <source>
        <dbReference type="ARBA" id="ARBA00022842"/>
    </source>
</evidence>
<evidence type="ECO:0000256" key="9">
    <source>
        <dbReference type="SAM" id="MobiDB-lite"/>
    </source>
</evidence>
<dbReference type="SUPFAM" id="SSF56712">
    <property type="entry name" value="Prokaryotic type I DNA topoisomerase"/>
    <property type="match status" value="1"/>
</dbReference>
<accession>A0ABP6LXC0</accession>
<feature type="domain" description="Toprim" evidence="10">
    <location>
        <begin position="9"/>
        <end position="132"/>
    </location>
</feature>
<dbReference type="InterPro" id="IPR013825">
    <property type="entry name" value="Topo_IA_cen_sub2"/>
</dbReference>
<dbReference type="PANTHER" id="PTHR42785:SF1">
    <property type="entry name" value="DNA TOPOISOMERASE"/>
    <property type="match status" value="1"/>
</dbReference>
<dbReference type="PROSITE" id="PS52039">
    <property type="entry name" value="TOPO_IA_2"/>
    <property type="match status" value="1"/>
</dbReference>
<dbReference type="CDD" id="cd03363">
    <property type="entry name" value="TOPRIM_TopoIA_TopoI"/>
    <property type="match status" value="1"/>
</dbReference>
<dbReference type="InterPro" id="IPR013824">
    <property type="entry name" value="Topo_IA_cen_sub1"/>
</dbReference>
<dbReference type="InterPro" id="IPR034149">
    <property type="entry name" value="TOPRIM_TopoI"/>
</dbReference>
<feature type="compositionally biased region" description="Basic and acidic residues" evidence="9">
    <location>
        <begin position="369"/>
        <end position="387"/>
    </location>
</feature>